<protein>
    <recommendedName>
        <fullName evidence="4">HTH araC/xylS-type domain-containing protein</fullName>
    </recommendedName>
</protein>
<keyword evidence="1" id="KW-0805">Transcription regulation</keyword>
<dbReference type="AlphaFoldDB" id="A0AB33IUS8"/>
<accession>A0AB33IUS8</accession>
<feature type="domain" description="HTH araC/xylS-type" evidence="4">
    <location>
        <begin position="195"/>
        <end position="293"/>
    </location>
</feature>
<dbReference type="GO" id="GO:0003700">
    <property type="term" value="F:DNA-binding transcription factor activity"/>
    <property type="evidence" value="ECO:0007669"/>
    <property type="project" value="InterPro"/>
</dbReference>
<dbReference type="InterPro" id="IPR037923">
    <property type="entry name" value="HTH-like"/>
</dbReference>
<dbReference type="SUPFAM" id="SSF46689">
    <property type="entry name" value="Homeodomain-like"/>
    <property type="match status" value="1"/>
</dbReference>
<dbReference type="EMBL" id="AP035786">
    <property type="protein sequence ID" value="BFO73606.1"/>
    <property type="molecule type" value="Genomic_DNA"/>
</dbReference>
<dbReference type="InterPro" id="IPR009057">
    <property type="entry name" value="Homeodomain-like_sf"/>
</dbReference>
<evidence type="ECO:0000313" key="5">
    <source>
        <dbReference type="EMBL" id="BFO73606.1"/>
    </source>
</evidence>
<dbReference type="SMART" id="SM00342">
    <property type="entry name" value="HTH_ARAC"/>
    <property type="match status" value="1"/>
</dbReference>
<proteinExistence type="predicted"/>
<evidence type="ECO:0000256" key="2">
    <source>
        <dbReference type="ARBA" id="ARBA00023125"/>
    </source>
</evidence>
<dbReference type="InterPro" id="IPR018060">
    <property type="entry name" value="HTH_AraC"/>
</dbReference>
<reference evidence="5" key="1">
    <citation type="submission" date="2024-07" db="EMBL/GenBank/DDBJ databases">
        <title>Complete genome sequence of Prevotella sp. YM-2024 GTC17254.</title>
        <authorList>
            <person name="Hayashi M."/>
            <person name="Muto Y."/>
            <person name="Tanaka K."/>
            <person name="Niwa H."/>
        </authorList>
    </citation>
    <scope>NUCLEOTIDE SEQUENCE</scope>
    <source>
        <strain evidence="5">GTC17254</strain>
    </source>
</reference>
<keyword evidence="3" id="KW-0804">Transcription</keyword>
<dbReference type="Gene3D" id="1.10.10.60">
    <property type="entry name" value="Homeodomain-like"/>
    <property type="match status" value="1"/>
</dbReference>
<dbReference type="GO" id="GO:0043565">
    <property type="term" value="F:sequence-specific DNA binding"/>
    <property type="evidence" value="ECO:0007669"/>
    <property type="project" value="InterPro"/>
</dbReference>
<keyword evidence="2" id="KW-0238">DNA-binding</keyword>
<gene>
    <name evidence="5" type="ORF">GTC17254_12030</name>
</gene>
<dbReference type="Pfam" id="PF12833">
    <property type="entry name" value="HTH_18"/>
    <property type="match status" value="1"/>
</dbReference>
<dbReference type="SUPFAM" id="SSF51215">
    <property type="entry name" value="Regulatory protein AraC"/>
    <property type="match status" value="1"/>
</dbReference>
<organism evidence="5">
    <name type="scientific">Prevotella sp. GTC17254</name>
    <dbReference type="NCBI Taxonomy" id="3236794"/>
    <lineage>
        <taxon>Bacteria</taxon>
        <taxon>Pseudomonadati</taxon>
        <taxon>Bacteroidota</taxon>
        <taxon>Bacteroidia</taxon>
        <taxon>Bacteroidales</taxon>
        <taxon>Prevotellaceae</taxon>
        <taxon>Prevotella</taxon>
    </lineage>
</organism>
<evidence type="ECO:0000256" key="3">
    <source>
        <dbReference type="ARBA" id="ARBA00023163"/>
    </source>
</evidence>
<dbReference type="PANTHER" id="PTHR43280">
    <property type="entry name" value="ARAC-FAMILY TRANSCRIPTIONAL REGULATOR"/>
    <property type="match status" value="1"/>
</dbReference>
<evidence type="ECO:0000256" key="1">
    <source>
        <dbReference type="ARBA" id="ARBA00023015"/>
    </source>
</evidence>
<sequence length="297" mass="33562">MVLKHVLGLSEIAEQYHVSDVYGEHVAAFSTAASPDCTMAFFEGRISFYLLLLLKEGRLSVEIGDNSVELHTGDLLILSPFQLIHCQSDDSGIALEGLMIDSSLYASMRSVSNDSDVMMPETFLSQAPVYHLDSQKATDLGGLFHQVRTAIRYSHLYKAEIIRSLVHVCLLFIVELPYDSKLFTHDFKHKENIFKIFMHLATMNFREERQVVFYADKLNMTPTYLSRTVREISGATVSEHLSQLAYKEACNLLRSSDLTMGEISDMLHFHDQSAFTNFFKAKAGMTPQGYRNQGDAH</sequence>
<dbReference type="PANTHER" id="PTHR43280:SF32">
    <property type="entry name" value="TRANSCRIPTIONAL REGULATORY PROTEIN"/>
    <property type="match status" value="1"/>
</dbReference>
<dbReference type="PROSITE" id="PS01124">
    <property type="entry name" value="HTH_ARAC_FAMILY_2"/>
    <property type="match status" value="1"/>
</dbReference>
<name>A0AB33IUS8_9BACT</name>
<evidence type="ECO:0000259" key="4">
    <source>
        <dbReference type="PROSITE" id="PS01124"/>
    </source>
</evidence>